<keyword evidence="11" id="KW-1133">Transmembrane helix</keyword>
<dbReference type="InterPro" id="IPR001173">
    <property type="entry name" value="Glyco_trans_2-like"/>
</dbReference>
<dbReference type="PANTHER" id="PTHR43646:SF2">
    <property type="entry name" value="GLYCOSYLTRANSFERASE 2-LIKE DOMAIN-CONTAINING PROTEIN"/>
    <property type="match status" value="1"/>
</dbReference>
<keyword evidence="11" id="KW-0812">Transmembrane</keyword>
<name>A0A9E8M1B0_9BACI</name>
<evidence type="ECO:0000256" key="5">
    <source>
        <dbReference type="ARBA" id="ARBA00022746"/>
    </source>
</evidence>
<evidence type="ECO:0000256" key="3">
    <source>
        <dbReference type="ARBA" id="ARBA00022676"/>
    </source>
</evidence>
<sequence length="365" mass="41852">MKEVLFGIVVIGILSGFLLFRRKTIPNRKDDEGFETISVIIPARNEEKNLPFLLQSLQNQTIKPLEIIVVDDHSEDRTKEIAREFNVTCISVTDPPKGWTGKTWAVWNGYLHSNGEILAFFDADIRLEPDALRVLISARKHFGSVLSVIPYHTTEKFYEKLAMIVNLLSVFTFTSPFETNSTRKGLYGSCIITTRKDYEKIGGHKSIQSEILDDLSLGAKFQQANIPVTNFIGKPFVSFRMYPNGLKSEIEGFAKSAAIGATMFTKKTLFFIILWLIGLFTSELFLLFYQTTYFYPLLIGYLLYMIQIYLFNRYIGQFGIIQPLIHSLSALFFLIVIFYSFYQSKFRKSVLWKGRYVSVGRGGMR</sequence>
<dbReference type="GO" id="GO:0016117">
    <property type="term" value="P:carotenoid biosynthetic process"/>
    <property type="evidence" value="ECO:0007669"/>
    <property type="project" value="UniProtKB-KW"/>
</dbReference>
<dbReference type="Pfam" id="PF00535">
    <property type="entry name" value="Glycos_transf_2"/>
    <property type="match status" value="1"/>
</dbReference>
<dbReference type="CDD" id="cd06423">
    <property type="entry name" value="CESA_like"/>
    <property type="match status" value="1"/>
</dbReference>
<evidence type="ECO:0000256" key="10">
    <source>
        <dbReference type="ARBA" id="ARBA00040345"/>
    </source>
</evidence>
<feature type="transmembrane region" description="Helical" evidence="11">
    <location>
        <begin position="6"/>
        <end position="21"/>
    </location>
</feature>
<evidence type="ECO:0000313" key="14">
    <source>
        <dbReference type="Proteomes" id="UP001164726"/>
    </source>
</evidence>
<keyword evidence="3 13" id="KW-0328">Glycosyltransferase</keyword>
<evidence type="ECO:0000256" key="1">
    <source>
        <dbReference type="ARBA" id="ARBA00004236"/>
    </source>
</evidence>
<dbReference type="KEGG" id="fhl:OE105_04700"/>
<evidence type="ECO:0000256" key="4">
    <source>
        <dbReference type="ARBA" id="ARBA00022679"/>
    </source>
</evidence>
<evidence type="ECO:0000256" key="11">
    <source>
        <dbReference type="SAM" id="Phobius"/>
    </source>
</evidence>
<dbReference type="GO" id="GO:0005886">
    <property type="term" value="C:plasma membrane"/>
    <property type="evidence" value="ECO:0007669"/>
    <property type="project" value="UniProtKB-SubCell"/>
</dbReference>
<feature type="transmembrane region" description="Helical" evidence="11">
    <location>
        <begin position="294"/>
        <end position="312"/>
    </location>
</feature>
<evidence type="ECO:0000256" key="2">
    <source>
        <dbReference type="ARBA" id="ARBA00022475"/>
    </source>
</evidence>
<organism evidence="13 14">
    <name type="scientific">Fervidibacillus halotolerans</name>
    <dbReference type="NCBI Taxonomy" id="2980027"/>
    <lineage>
        <taxon>Bacteria</taxon>
        <taxon>Bacillati</taxon>
        <taxon>Bacillota</taxon>
        <taxon>Bacilli</taxon>
        <taxon>Bacillales</taxon>
        <taxon>Bacillaceae</taxon>
        <taxon>Fervidibacillus</taxon>
    </lineage>
</organism>
<evidence type="ECO:0000256" key="7">
    <source>
        <dbReference type="ARBA" id="ARBA00037281"/>
    </source>
</evidence>
<feature type="transmembrane region" description="Helical" evidence="11">
    <location>
        <begin position="269"/>
        <end position="288"/>
    </location>
</feature>
<dbReference type="EMBL" id="CP106877">
    <property type="protein sequence ID" value="WAA13414.1"/>
    <property type="molecule type" value="Genomic_DNA"/>
</dbReference>
<comment type="similarity">
    <text evidence="9">Belongs to the glycosyltransferase 2 family. CrtQ subfamily.</text>
</comment>
<keyword evidence="14" id="KW-1185">Reference proteome</keyword>
<keyword evidence="5" id="KW-0125">Carotenoid biosynthesis</keyword>
<accession>A0A9E8M1B0</accession>
<comment type="pathway">
    <text evidence="8">Carotenoid biosynthesis; staphyloxanthin biosynthesis; staphyloxanthin from farnesyl diphosphate: step 4/5.</text>
</comment>
<keyword evidence="4 13" id="KW-0808">Transferase</keyword>
<evidence type="ECO:0000256" key="9">
    <source>
        <dbReference type="ARBA" id="ARBA00038120"/>
    </source>
</evidence>
<keyword evidence="2" id="KW-1003">Cell membrane</keyword>
<dbReference type="InterPro" id="IPR029044">
    <property type="entry name" value="Nucleotide-diphossugar_trans"/>
</dbReference>
<proteinExistence type="inferred from homology"/>
<dbReference type="SUPFAM" id="SSF53448">
    <property type="entry name" value="Nucleotide-diphospho-sugar transferases"/>
    <property type="match status" value="1"/>
</dbReference>
<evidence type="ECO:0000259" key="12">
    <source>
        <dbReference type="Pfam" id="PF00535"/>
    </source>
</evidence>
<evidence type="ECO:0000313" key="13">
    <source>
        <dbReference type="EMBL" id="WAA13414.1"/>
    </source>
</evidence>
<dbReference type="Gene3D" id="3.90.550.10">
    <property type="entry name" value="Spore Coat Polysaccharide Biosynthesis Protein SpsA, Chain A"/>
    <property type="match status" value="1"/>
</dbReference>
<feature type="transmembrane region" description="Helical" evidence="11">
    <location>
        <begin position="324"/>
        <end position="342"/>
    </location>
</feature>
<feature type="domain" description="Glycosyltransferase 2-like" evidence="12">
    <location>
        <begin position="38"/>
        <end position="201"/>
    </location>
</feature>
<evidence type="ECO:0000256" key="6">
    <source>
        <dbReference type="ARBA" id="ARBA00023136"/>
    </source>
</evidence>
<comment type="subcellular location">
    <subcellularLocation>
        <location evidence="1">Cell membrane</location>
    </subcellularLocation>
</comment>
<gene>
    <name evidence="13" type="ORF">OE105_04700</name>
</gene>
<reference evidence="13" key="1">
    <citation type="submission" date="2022-09" db="EMBL/GenBank/DDBJ databases">
        <title>Complete Genomes of Fervidibacillus albus and Fervidibacillus halotolerans isolated from tidal flat sediments.</title>
        <authorList>
            <person name="Kwon K.K."/>
            <person name="Yang S.-H."/>
            <person name="Park M.J."/>
            <person name="Oh H.-M."/>
        </authorList>
    </citation>
    <scope>NUCLEOTIDE SEQUENCE</scope>
    <source>
        <strain evidence="13">MEBiC13594</strain>
    </source>
</reference>
<dbReference type="Proteomes" id="UP001164726">
    <property type="component" value="Chromosome"/>
</dbReference>
<dbReference type="RefSeq" id="WP_275421580.1">
    <property type="nucleotide sequence ID" value="NZ_CP106877.1"/>
</dbReference>
<comment type="function">
    <text evidence="7">Catalyzes the glycosylation of 4,4'-diaponeurosporenoate, i.e. the esterification of glucose at the C1'' position with the carboxyl group of 4,4'-diaponeurosporenic acid, to form glycosyl-4,4'-diaponeurosporenoate. This is a step in the biosynthesis of staphyloxanthin, an orange pigment present in most staphylococci strains.</text>
</comment>
<keyword evidence="6 11" id="KW-0472">Membrane</keyword>
<dbReference type="PANTHER" id="PTHR43646">
    <property type="entry name" value="GLYCOSYLTRANSFERASE"/>
    <property type="match status" value="1"/>
</dbReference>
<dbReference type="AlphaFoldDB" id="A0A9E8M1B0"/>
<protein>
    <recommendedName>
        <fullName evidence="10">4,4'-diaponeurosporenoate glycosyltransferase</fullName>
    </recommendedName>
</protein>
<evidence type="ECO:0000256" key="8">
    <source>
        <dbReference type="ARBA" id="ARBA00037904"/>
    </source>
</evidence>
<dbReference type="GO" id="GO:0016757">
    <property type="term" value="F:glycosyltransferase activity"/>
    <property type="evidence" value="ECO:0007669"/>
    <property type="project" value="UniProtKB-KW"/>
</dbReference>